<keyword evidence="2" id="KW-1185">Reference proteome</keyword>
<evidence type="ECO:0000313" key="1">
    <source>
        <dbReference type="EMBL" id="MFD1165245.1"/>
    </source>
</evidence>
<accession>A0ABW3RJ89</accession>
<sequence>MSGTAVPIASIGVNGDFYLRTTTTDFYGPKTFSGWGTPINLRGPQGPAGPAGNANVVLFTFAGFDAPSNWSGLEKYFPLNGTDFNQSLLYAYVSTDAWYQLSGYVGSGQYYSVSYGNGGGPNSFIRIRKESGGIPQYFYSMRIYAVKANATIHLSGTN</sequence>
<reference evidence="2" key="1">
    <citation type="journal article" date="2019" name="Int. J. Syst. Evol. Microbiol.">
        <title>The Global Catalogue of Microorganisms (GCM) 10K type strain sequencing project: providing services to taxonomists for standard genome sequencing and annotation.</title>
        <authorList>
            <consortium name="The Broad Institute Genomics Platform"/>
            <consortium name="The Broad Institute Genome Sequencing Center for Infectious Disease"/>
            <person name="Wu L."/>
            <person name="Ma J."/>
        </authorList>
    </citation>
    <scope>NUCLEOTIDE SEQUENCE [LARGE SCALE GENOMIC DNA]</scope>
    <source>
        <strain evidence="2">CCUG 52468</strain>
    </source>
</reference>
<dbReference type="Proteomes" id="UP001597205">
    <property type="component" value="Unassembled WGS sequence"/>
</dbReference>
<proteinExistence type="predicted"/>
<protein>
    <submittedName>
        <fullName evidence="1">Uncharacterized protein</fullName>
    </submittedName>
</protein>
<gene>
    <name evidence="1" type="ORF">ACFQ2C_06465</name>
</gene>
<dbReference type="EMBL" id="JBHTKY010000006">
    <property type="protein sequence ID" value="MFD1165245.1"/>
    <property type="molecule type" value="Genomic_DNA"/>
</dbReference>
<organism evidence="1 2">
    <name type="scientific">Sphingobacterium daejeonense</name>
    <dbReference type="NCBI Taxonomy" id="371142"/>
    <lineage>
        <taxon>Bacteria</taxon>
        <taxon>Pseudomonadati</taxon>
        <taxon>Bacteroidota</taxon>
        <taxon>Sphingobacteriia</taxon>
        <taxon>Sphingobacteriales</taxon>
        <taxon>Sphingobacteriaceae</taxon>
        <taxon>Sphingobacterium</taxon>
    </lineage>
</organism>
<comment type="caution">
    <text evidence="1">The sequence shown here is derived from an EMBL/GenBank/DDBJ whole genome shotgun (WGS) entry which is preliminary data.</text>
</comment>
<evidence type="ECO:0000313" key="2">
    <source>
        <dbReference type="Proteomes" id="UP001597205"/>
    </source>
</evidence>
<name>A0ABW3RJ89_9SPHI</name>
<dbReference type="RefSeq" id="WP_380895177.1">
    <property type="nucleotide sequence ID" value="NZ_JBHTKY010000006.1"/>
</dbReference>